<dbReference type="EMBL" id="SJFN01000028">
    <property type="protein sequence ID" value="TBW35125.1"/>
    <property type="molecule type" value="Genomic_DNA"/>
</dbReference>
<dbReference type="InterPro" id="IPR017871">
    <property type="entry name" value="ABC_transporter-like_CS"/>
</dbReference>
<keyword evidence="6 9" id="KW-1133">Transmembrane helix</keyword>
<feature type="transmembrane region" description="Helical" evidence="9">
    <location>
        <begin position="179"/>
        <end position="197"/>
    </location>
</feature>
<comment type="caution">
    <text evidence="12">The sequence shown here is derived from an EMBL/GenBank/DDBJ whole genome shotgun (WGS) entry which is preliminary data.</text>
</comment>
<proteinExistence type="inferred from homology"/>
<keyword evidence="13" id="KW-1185">Reference proteome</keyword>
<keyword evidence="7 9" id="KW-0472">Membrane</keyword>
<evidence type="ECO:0000256" key="6">
    <source>
        <dbReference type="ARBA" id="ARBA00022989"/>
    </source>
</evidence>
<evidence type="ECO:0000256" key="1">
    <source>
        <dbReference type="ARBA" id="ARBA00004651"/>
    </source>
</evidence>
<evidence type="ECO:0000259" key="10">
    <source>
        <dbReference type="PROSITE" id="PS50893"/>
    </source>
</evidence>
<dbReference type="Proteomes" id="UP000292781">
    <property type="component" value="Unassembled WGS sequence"/>
</dbReference>
<sequence>MVRRPTPLTPPSDAAPARRRSIRPLAVLLPYLGHHRGHVAAALVALIAAAAVTLVLPMAFRRMIDHGFSAADGAFIDRYFAVLVVVAGALAVASSTRYYLVTWLGERVVADLRRDVFAHVTRLSAEFWDRSQSGEIVSRLTADTTQVKSAVGASASIALRNLVLFIGAAALMVVTSPRLSGMVLFAIPFIVLPLVAFGRSVRSRSRLAQDTLAAAAAFASETIGAMRTLQAFGDERHAIGRFTRSVEQAFDAARTSTLARAFLTAFAIFLIFGSVVAVLWIGATDVLAGRLSPGALSQFVLYSVLAASALGELSQVWGEISQGAGAAERLAELLAEVPTIRPPTDPVALPTPPVGEVRFEGVRFAYPGARDRDVLEGVDLMVRRGEKIALVGPSGAGKSTLFHLLLRYYDPDAGRVLIDGVDVARADPGEVRARIAIVPQDTVIFADTIMENIRYGRRDATDAEVLAAAETALVDDFVRPLPEGYATQVGERGVTLSGGQRQRLAIARAVLRAAPILLLDEATSALDAESETAVNTALERLMVGRTTLVIAHRLATVLECDRILVLDHGRIVEDGTHEELVARDGLYARLARLQFQGGAGTDLVGA</sequence>
<reference evidence="12 13" key="1">
    <citation type="submission" date="2019-02" db="EMBL/GenBank/DDBJ databases">
        <title>Siculibacillus lacustris gen. nov., sp. nov., a new rosette-forming bacterium isolated from a freshwater crater lake (Lake St. Ana, Romania).</title>
        <authorList>
            <person name="Felfoldi T."/>
            <person name="Marton Z."/>
            <person name="Szabo A."/>
            <person name="Mentes A."/>
            <person name="Boka K."/>
            <person name="Marialigeti K."/>
            <person name="Mathe I."/>
            <person name="Koncz M."/>
            <person name="Schumann P."/>
            <person name="Toth E."/>
        </authorList>
    </citation>
    <scope>NUCLEOTIDE SEQUENCE [LARGE SCALE GENOMIC DNA]</scope>
    <source>
        <strain evidence="12 13">SA-279</strain>
    </source>
</reference>
<dbReference type="InterPro" id="IPR039421">
    <property type="entry name" value="Type_1_exporter"/>
</dbReference>
<protein>
    <submittedName>
        <fullName evidence="12">ATP-binding cassette domain-containing protein</fullName>
    </submittedName>
</protein>
<evidence type="ECO:0000256" key="9">
    <source>
        <dbReference type="SAM" id="Phobius"/>
    </source>
</evidence>
<accession>A0A4Q9VIQ2</accession>
<dbReference type="PANTHER" id="PTHR43394">
    <property type="entry name" value="ATP-DEPENDENT PERMEASE MDL1, MITOCHONDRIAL"/>
    <property type="match status" value="1"/>
</dbReference>
<dbReference type="InterPro" id="IPR011918">
    <property type="entry name" value="ABC_MsbA_ATP-bd"/>
</dbReference>
<dbReference type="AlphaFoldDB" id="A0A4Q9VIQ2"/>
<evidence type="ECO:0000313" key="12">
    <source>
        <dbReference type="EMBL" id="TBW35125.1"/>
    </source>
</evidence>
<feature type="domain" description="ABC transporter" evidence="10">
    <location>
        <begin position="357"/>
        <end position="593"/>
    </location>
</feature>
<dbReference type="FunFam" id="3.40.50.300:FF:000218">
    <property type="entry name" value="Multidrug ABC transporter ATP-binding protein"/>
    <property type="match status" value="1"/>
</dbReference>
<dbReference type="Gene3D" id="1.20.1560.10">
    <property type="entry name" value="ABC transporter type 1, transmembrane domain"/>
    <property type="match status" value="1"/>
</dbReference>
<evidence type="ECO:0000256" key="4">
    <source>
        <dbReference type="ARBA" id="ARBA00022741"/>
    </source>
</evidence>
<dbReference type="GO" id="GO:0005524">
    <property type="term" value="F:ATP binding"/>
    <property type="evidence" value="ECO:0007669"/>
    <property type="project" value="UniProtKB-KW"/>
</dbReference>
<dbReference type="NCBIfam" id="TIGR02204">
    <property type="entry name" value="MsbA_rel"/>
    <property type="match status" value="1"/>
</dbReference>
<dbReference type="GO" id="GO:0005886">
    <property type="term" value="C:plasma membrane"/>
    <property type="evidence" value="ECO:0007669"/>
    <property type="project" value="UniProtKB-SubCell"/>
</dbReference>
<dbReference type="OrthoDB" id="9804259at2"/>
<evidence type="ECO:0000313" key="13">
    <source>
        <dbReference type="Proteomes" id="UP000292781"/>
    </source>
</evidence>
<feature type="transmembrane region" description="Helical" evidence="9">
    <location>
        <begin position="261"/>
        <end position="283"/>
    </location>
</feature>
<dbReference type="PROSITE" id="PS00211">
    <property type="entry name" value="ABC_TRANSPORTER_1"/>
    <property type="match status" value="1"/>
</dbReference>
<feature type="transmembrane region" description="Helical" evidence="9">
    <location>
        <begin position="149"/>
        <end position="173"/>
    </location>
</feature>
<keyword evidence="3 9" id="KW-0812">Transmembrane</keyword>
<evidence type="ECO:0000256" key="3">
    <source>
        <dbReference type="ARBA" id="ARBA00022692"/>
    </source>
</evidence>
<dbReference type="Pfam" id="PF00664">
    <property type="entry name" value="ABC_membrane"/>
    <property type="match status" value="1"/>
</dbReference>
<feature type="transmembrane region" description="Helical" evidence="9">
    <location>
        <begin position="80"/>
        <end position="100"/>
    </location>
</feature>
<dbReference type="PROSITE" id="PS50893">
    <property type="entry name" value="ABC_TRANSPORTER_2"/>
    <property type="match status" value="1"/>
</dbReference>
<evidence type="ECO:0000259" key="11">
    <source>
        <dbReference type="PROSITE" id="PS50929"/>
    </source>
</evidence>
<dbReference type="GO" id="GO:0090374">
    <property type="term" value="P:oligopeptide export from mitochondrion"/>
    <property type="evidence" value="ECO:0007669"/>
    <property type="project" value="TreeGrafter"/>
</dbReference>
<dbReference type="InterPro" id="IPR011527">
    <property type="entry name" value="ABC1_TM_dom"/>
</dbReference>
<evidence type="ECO:0000256" key="8">
    <source>
        <dbReference type="ARBA" id="ARBA00024725"/>
    </source>
</evidence>
<dbReference type="Gene3D" id="3.40.50.300">
    <property type="entry name" value="P-loop containing nucleotide triphosphate hydrolases"/>
    <property type="match status" value="1"/>
</dbReference>
<dbReference type="InterPro" id="IPR027417">
    <property type="entry name" value="P-loop_NTPase"/>
</dbReference>
<dbReference type="SMART" id="SM00382">
    <property type="entry name" value="AAA"/>
    <property type="match status" value="1"/>
</dbReference>
<dbReference type="GO" id="GO:0015421">
    <property type="term" value="F:ABC-type oligopeptide transporter activity"/>
    <property type="evidence" value="ECO:0007669"/>
    <property type="project" value="TreeGrafter"/>
</dbReference>
<dbReference type="InterPro" id="IPR003593">
    <property type="entry name" value="AAA+_ATPase"/>
</dbReference>
<dbReference type="GO" id="GO:0016887">
    <property type="term" value="F:ATP hydrolysis activity"/>
    <property type="evidence" value="ECO:0007669"/>
    <property type="project" value="InterPro"/>
</dbReference>
<dbReference type="Pfam" id="PF00005">
    <property type="entry name" value="ABC_tran"/>
    <property type="match status" value="1"/>
</dbReference>
<feature type="domain" description="ABC transmembrane type-1" evidence="11">
    <location>
        <begin position="40"/>
        <end position="322"/>
    </location>
</feature>
<dbReference type="InterPro" id="IPR003439">
    <property type="entry name" value="ABC_transporter-like_ATP-bd"/>
</dbReference>
<evidence type="ECO:0000256" key="7">
    <source>
        <dbReference type="ARBA" id="ARBA00023136"/>
    </source>
</evidence>
<evidence type="ECO:0000256" key="5">
    <source>
        <dbReference type="ARBA" id="ARBA00022840"/>
    </source>
</evidence>
<comment type="subcellular location">
    <subcellularLocation>
        <location evidence="1">Cell membrane</location>
        <topology evidence="1">Multi-pass membrane protein</topology>
    </subcellularLocation>
</comment>
<organism evidence="12 13">
    <name type="scientific">Siculibacillus lacustris</name>
    <dbReference type="NCBI Taxonomy" id="1549641"/>
    <lineage>
        <taxon>Bacteria</taxon>
        <taxon>Pseudomonadati</taxon>
        <taxon>Pseudomonadota</taxon>
        <taxon>Alphaproteobacteria</taxon>
        <taxon>Hyphomicrobiales</taxon>
        <taxon>Ancalomicrobiaceae</taxon>
        <taxon>Siculibacillus</taxon>
    </lineage>
</organism>
<gene>
    <name evidence="12" type="ORF">EYW49_16790</name>
</gene>
<evidence type="ECO:0000256" key="2">
    <source>
        <dbReference type="ARBA" id="ARBA00005417"/>
    </source>
</evidence>
<comment type="similarity">
    <text evidence="2">Belongs to the ABC transporter superfamily.</text>
</comment>
<dbReference type="RefSeq" id="WP_131310804.1">
    <property type="nucleotide sequence ID" value="NZ_SJFN01000028.1"/>
</dbReference>
<name>A0A4Q9VIQ2_9HYPH</name>
<dbReference type="PROSITE" id="PS50929">
    <property type="entry name" value="ABC_TM1F"/>
    <property type="match status" value="1"/>
</dbReference>
<comment type="function">
    <text evidence="8">Part of an ABC transporter complex. Transmembrane domains (TMD) form a pore in the inner membrane and the ATP-binding domain (NBD) is responsible for energy generation.</text>
</comment>
<dbReference type="CDD" id="cd18575">
    <property type="entry name" value="ABC_6TM_bac_exporter_ABCB8_10_like"/>
    <property type="match status" value="1"/>
</dbReference>
<dbReference type="PANTHER" id="PTHR43394:SF1">
    <property type="entry name" value="ATP-BINDING CASSETTE SUB-FAMILY B MEMBER 10, MITOCHONDRIAL"/>
    <property type="match status" value="1"/>
</dbReference>
<dbReference type="SUPFAM" id="SSF90123">
    <property type="entry name" value="ABC transporter transmembrane region"/>
    <property type="match status" value="1"/>
</dbReference>
<feature type="transmembrane region" description="Helical" evidence="9">
    <location>
        <begin position="39"/>
        <end position="60"/>
    </location>
</feature>
<keyword evidence="5 12" id="KW-0067">ATP-binding</keyword>
<dbReference type="InterPro" id="IPR036640">
    <property type="entry name" value="ABC1_TM_sf"/>
</dbReference>
<keyword evidence="4" id="KW-0547">Nucleotide-binding</keyword>
<dbReference type="SUPFAM" id="SSF52540">
    <property type="entry name" value="P-loop containing nucleoside triphosphate hydrolases"/>
    <property type="match status" value="1"/>
</dbReference>